<accession>A0A6J2YWM4</accession>
<keyword evidence="1" id="KW-0175">Coiled coil</keyword>
<keyword evidence="2" id="KW-1185">Reference proteome</keyword>
<proteinExistence type="predicted"/>
<evidence type="ECO:0000313" key="2">
    <source>
        <dbReference type="Proteomes" id="UP000504635"/>
    </source>
</evidence>
<reference evidence="3" key="1">
    <citation type="submission" date="2025-08" db="UniProtKB">
        <authorList>
            <consortium name="RefSeq"/>
        </authorList>
    </citation>
    <scope>IDENTIFICATION</scope>
    <source>
        <tissue evidence="3">Gonads</tissue>
    </source>
</reference>
<protein>
    <submittedName>
        <fullName evidence="3">Uncharacterized protein LOC115891365</fullName>
    </submittedName>
</protein>
<dbReference type="InParanoid" id="A0A6J2YWM4"/>
<name>A0A6J2YWM4_SITOR</name>
<dbReference type="GeneID" id="115891365"/>
<sequence>MAQQKQFNEEIRRLKEENQFLKKENTEIRKENSEVRDELRNMKRVMEILEKESKKNNVVINGLKMTTNEPLVLKEHIKDFIKENLNIDTTPKSVTKIGEKTCVISLENEKEKNDIMANKSKLRYMSEDRIFISEDMTFKEREKQKKMRLVAKTEKEKGNTVKIGYNKIIINGEEWRWNKITESIVKQTSKN</sequence>
<gene>
    <name evidence="3" type="primary">LOC115891365</name>
</gene>
<feature type="coiled-coil region" evidence="1">
    <location>
        <begin position="4"/>
        <end position="52"/>
    </location>
</feature>
<dbReference type="KEGG" id="soy:115891365"/>
<organism evidence="2 3">
    <name type="scientific">Sitophilus oryzae</name>
    <name type="common">Rice weevil</name>
    <name type="synonym">Curculio oryzae</name>
    <dbReference type="NCBI Taxonomy" id="7048"/>
    <lineage>
        <taxon>Eukaryota</taxon>
        <taxon>Metazoa</taxon>
        <taxon>Ecdysozoa</taxon>
        <taxon>Arthropoda</taxon>
        <taxon>Hexapoda</taxon>
        <taxon>Insecta</taxon>
        <taxon>Pterygota</taxon>
        <taxon>Neoptera</taxon>
        <taxon>Endopterygota</taxon>
        <taxon>Coleoptera</taxon>
        <taxon>Polyphaga</taxon>
        <taxon>Cucujiformia</taxon>
        <taxon>Curculionidae</taxon>
        <taxon>Dryophthorinae</taxon>
        <taxon>Sitophilus</taxon>
    </lineage>
</organism>
<dbReference type="AlphaFoldDB" id="A0A6J2YWM4"/>
<dbReference type="RefSeq" id="XP_030767677.1">
    <property type="nucleotide sequence ID" value="XM_030911817.1"/>
</dbReference>
<dbReference type="OrthoDB" id="6782755at2759"/>
<evidence type="ECO:0000313" key="3">
    <source>
        <dbReference type="RefSeq" id="XP_030767677.1"/>
    </source>
</evidence>
<evidence type="ECO:0000256" key="1">
    <source>
        <dbReference type="SAM" id="Coils"/>
    </source>
</evidence>
<dbReference type="Proteomes" id="UP000504635">
    <property type="component" value="Unplaced"/>
</dbReference>